<protein>
    <submittedName>
        <fullName evidence="1">Uncharacterized protein</fullName>
    </submittedName>
</protein>
<accession>A0ACD3AIQ0</accession>
<proteinExistence type="predicted"/>
<sequence>MVRYRHARQCHFYATPSHLINRILPILYETVIIYSRVKAPPITSLERCGRYVRRLLITPTRITADSKLVASYLHSCPNITNLALWANPINNKTIIEAIKRLPLIRLSIHLDSLFDLVEPITSQAARIFPIFSQLTHLDMQSDVPNELSEFLCYLPSLKYLSVPTGTPDLELDEAFAALPHLKFILFLKQDLYLDDYACDIDDRATLPDQIIVNCRVPIFTEDWIQGATGGIDVWEYVTTLVASIRANQNQASYS</sequence>
<gene>
    <name evidence="1" type="ORF">BDN72DRAFT_921078</name>
</gene>
<keyword evidence="2" id="KW-1185">Reference proteome</keyword>
<organism evidence="1 2">
    <name type="scientific">Pluteus cervinus</name>
    <dbReference type="NCBI Taxonomy" id="181527"/>
    <lineage>
        <taxon>Eukaryota</taxon>
        <taxon>Fungi</taxon>
        <taxon>Dikarya</taxon>
        <taxon>Basidiomycota</taxon>
        <taxon>Agaricomycotina</taxon>
        <taxon>Agaricomycetes</taxon>
        <taxon>Agaricomycetidae</taxon>
        <taxon>Agaricales</taxon>
        <taxon>Pluteineae</taxon>
        <taxon>Pluteaceae</taxon>
        <taxon>Pluteus</taxon>
    </lineage>
</organism>
<evidence type="ECO:0000313" key="2">
    <source>
        <dbReference type="Proteomes" id="UP000308600"/>
    </source>
</evidence>
<evidence type="ECO:0000313" key="1">
    <source>
        <dbReference type="EMBL" id="TFK65249.1"/>
    </source>
</evidence>
<name>A0ACD3AIQ0_9AGAR</name>
<dbReference type="EMBL" id="ML208443">
    <property type="protein sequence ID" value="TFK65249.1"/>
    <property type="molecule type" value="Genomic_DNA"/>
</dbReference>
<reference evidence="1 2" key="1">
    <citation type="journal article" date="2019" name="Nat. Ecol. Evol.">
        <title>Megaphylogeny resolves global patterns of mushroom evolution.</title>
        <authorList>
            <person name="Varga T."/>
            <person name="Krizsan K."/>
            <person name="Foldi C."/>
            <person name="Dima B."/>
            <person name="Sanchez-Garcia M."/>
            <person name="Sanchez-Ramirez S."/>
            <person name="Szollosi G.J."/>
            <person name="Szarkandi J.G."/>
            <person name="Papp V."/>
            <person name="Albert L."/>
            <person name="Andreopoulos W."/>
            <person name="Angelini C."/>
            <person name="Antonin V."/>
            <person name="Barry K.W."/>
            <person name="Bougher N.L."/>
            <person name="Buchanan P."/>
            <person name="Buyck B."/>
            <person name="Bense V."/>
            <person name="Catcheside P."/>
            <person name="Chovatia M."/>
            <person name="Cooper J."/>
            <person name="Damon W."/>
            <person name="Desjardin D."/>
            <person name="Finy P."/>
            <person name="Geml J."/>
            <person name="Haridas S."/>
            <person name="Hughes K."/>
            <person name="Justo A."/>
            <person name="Karasinski D."/>
            <person name="Kautmanova I."/>
            <person name="Kiss B."/>
            <person name="Kocsube S."/>
            <person name="Kotiranta H."/>
            <person name="LaButti K.M."/>
            <person name="Lechner B.E."/>
            <person name="Liimatainen K."/>
            <person name="Lipzen A."/>
            <person name="Lukacs Z."/>
            <person name="Mihaltcheva S."/>
            <person name="Morgado L.N."/>
            <person name="Niskanen T."/>
            <person name="Noordeloos M.E."/>
            <person name="Ohm R.A."/>
            <person name="Ortiz-Santana B."/>
            <person name="Ovrebo C."/>
            <person name="Racz N."/>
            <person name="Riley R."/>
            <person name="Savchenko A."/>
            <person name="Shiryaev A."/>
            <person name="Soop K."/>
            <person name="Spirin V."/>
            <person name="Szebenyi C."/>
            <person name="Tomsovsky M."/>
            <person name="Tulloss R.E."/>
            <person name="Uehling J."/>
            <person name="Grigoriev I.V."/>
            <person name="Vagvolgyi C."/>
            <person name="Papp T."/>
            <person name="Martin F.M."/>
            <person name="Miettinen O."/>
            <person name="Hibbett D.S."/>
            <person name="Nagy L.G."/>
        </authorList>
    </citation>
    <scope>NUCLEOTIDE SEQUENCE [LARGE SCALE GENOMIC DNA]</scope>
    <source>
        <strain evidence="1 2">NL-1719</strain>
    </source>
</reference>
<dbReference type="Proteomes" id="UP000308600">
    <property type="component" value="Unassembled WGS sequence"/>
</dbReference>